<feature type="compositionally biased region" description="Low complexity" evidence="1">
    <location>
        <begin position="306"/>
        <end position="319"/>
    </location>
</feature>
<proteinExistence type="predicted"/>
<name>A0AA40DCS6_9PEZI</name>
<comment type="caution">
    <text evidence="2">The sequence shown here is derived from an EMBL/GenBank/DDBJ whole genome shotgun (WGS) entry which is preliminary data.</text>
</comment>
<keyword evidence="3" id="KW-1185">Reference proteome</keyword>
<evidence type="ECO:0000313" key="2">
    <source>
        <dbReference type="EMBL" id="KAK0671965.1"/>
    </source>
</evidence>
<accession>A0AA40DCS6</accession>
<dbReference type="AlphaFoldDB" id="A0AA40DCS6"/>
<evidence type="ECO:0000313" key="3">
    <source>
        <dbReference type="Proteomes" id="UP001174997"/>
    </source>
</evidence>
<protein>
    <submittedName>
        <fullName evidence="2">Uncharacterized protein</fullName>
    </submittedName>
</protein>
<feature type="region of interest" description="Disordered" evidence="1">
    <location>
        <begin position="208"/>
        <end position="361"/>
    </location>
</feature>
<dbReference type="Proteomes" id="UP001174997">
    <property type="component" value="Unassembled WGS sequence"/>
</dbReference>
<feature type="compositionally biased region" description="Polar residues" evidence="1">
    <location>
        <begin position="335"/>
        <end position="349"/>
    </location>
</feature>
<reference evidence="2" key="1">
    <citation type="submission" date="2023-06" db="EMBL/GenBank/DDBJ databases">
        <title>Genome-scale phylogeny and comparative genomics of the fungal order Sordariales.</title>
        <authorList>
            <consortium name="Lawrence Berkeley National Laboratory"/>
            <person name="Hensen N."/>
            <person name="Bonometti L."/>
            <person name="Westerberg I."/>
            <person name="Brannstrom I.O."/>
            <person name="Guillou S."/>
            <person name="Cros-Aarteil S."/>
            <person name="Calhoun S."/>
            <person name="Haridas S."/>
            <person name="Kuo A."/>
            <person name="Mondo S."/>
            <person name="Pangilinan J."/>
            <person name="Riley R."/>
            <person name="Labutti K."/>
            <person name="Andreopoulos B."/>
            <person name="Lipzen A."/>
            <person name="Chen C."/>
            <person name="Yanf M."/>
            <person name="Daum C."/>
            <person name="Ng V."/>
            <person name="Clum A."/>
            <person name="Steindorff A."/>
            <person name="Ohm R."/>
            <person name="Martin F."/>
            <person name="Silar P."/>
            <person name="Natvig D."/>
            <person name="Lalanne C."/>
            <person name="Gautier V."/>
            <person name="Ament-Velasquez S.L."/>
            <person name="Kruys A."/>
            <person name="Hutchinson M.I."/>
            <person name="Powell A.J."/>
            <person name="Barry K."/>
            <person name="Miller A.N."/>
            <person name="Grigoriev I.V."/>
            <person name="Debuchy R."/>
            <person name="Gladieux P."/>
            <person name="Thoren M.H."/>
            <person name="Johannesson H."/>
        </authorList>
    </citation>
    <scope>NUCLEOTIDE SEQUENCE</scope>
    <source>
        <strain evidence="2">CBS 307.81</strain>
    </source>
</reference>
<dbReference type="EMBL" id="JAULSY010000017">
    <property type="protein sequence ID" value="KAK0671965.1"/>
    <property type="molecule type" value="Genomic_DNA"/>
</dbReference>
<sequence>MQRKQSSGKYVISQVSWVEVATLLTSLGRSRLPYSPLSVALSHPHISAPPSTAVHLTKASTLQPRLFCANAFYSTNASVMTDRYQSGHQEVVPCLLSDYDDDVEAHRENFHAFMARQAEEHWAAEINSLDIEGSANRIATVIDHEVNKLTQKLDVIATAMAAEADGAEANRLLAMVPSRINLMARLEDLAFSRLQPVRGLADRPLAIEDASSSDSKTSTRCEISERQGGCHRTVGQSPPKKRSKSPVKIESPSPTKRRRVTFSQGEPSLVIEPPPASSGALQPSPPSSAEPPANKSGHSTSRKRYPSLSPLPSQSRLVPAQHAATADGGDKVSENAPSPSHKMSIQPNNMKPAVPSNPRNRKYSNLPTIDIQQVYGYDWIFQMHGSHHWCILRCQNEACLTQGPFTGGIFDTGSHKKISSWVKNSNELIRQRNNMAMMKK</sequence>
<gene>
    <name evidence="2" type="ORF">QBC41DRAFT_218201</name>
</gene>
<organism evidence="2 3">
    <name type="scientific">Cercophora samala</name>
    <dbReference type="NCBI Taxonomy" id="330535"/>
    <lineage>
        <taxon>Eukaryota</taxon>
        <taxon>Fungi</taxon>
        <taxon>Dikarya</taxon>
        <taxon>Ascomycota</taxon>
        <taxon>Pezizomycotina</taxon>
        <taxon>Sordariomycetes</taxon>
        <taxon>Sordariomycetidae</taxon>
        <taxon>Sordariales</taxon>
        <taxon>Lasiosphaeriaceae</taxon>
        <taxon>Cercophora</taxon>
    </lineage>
</organism>
<evidence type="ECO:0000256" key="1">
    <source>
        <dbReference type="SAM" id="MobiDB-lite"/>
    </source>
</evidence>